<dbReference type="EMBL" id="JAUEPR010000087">
    <property type="protein sequence ID" value="KAK0465842.1"/>
    <property type="molecule type" value="Genomic_DNA"/>
</dbReference>
<feature type="non-terminal residue" evidence="1">
    <location>
        <position position="1"/>
    </location>
</feature>
<sequence>GPFQDDEEWELEKWLIKNVGHSAAEEFLKLPMISLRAQPQYKTKQQLYDRIDDLPQGEGTNWKCYEFEYEGDIPDDKDLSDTKMKKENLEMWFRDPLEIICELISNPVFKDVMAYAPIQLFTDPEGQNQVFNEMWMGEWWWKIQERLLPSVTIAPLILSSDKTLLSQFHGDKTAWPIEELRVTIYLTIGNIAKDTCRQLSLHATILLGYLPVPKFDCYTKKLHSIMKYRLFHHCMTIMIKSIADARHTGVKMVCADALVHLVYPIFAVYIADYPEQCLVSCCMENCCPICKVCPDCRGSHDSESFDKRDVAETLSYLKDHAAGKDVNTMYGGNVNNTFKAYRLQPVYLPFWASLPHLDIFVAFTPDLLHQLHKGVFKDHLVKWCTVIIGAVKVDKAFQSMPSHPGLRHFKNGILHVSQWTGTEHKEMEKVFLVLVAAHACNKVILAVHGVIDFIYLALLQSQMSTTLSLLRNALDRFHDHKNIFIQLEAQTQDHFNIPKIHSMEHYKDLICLFGSAYGYNTEVSEWLHINYAKDADRATNHKDYMQQMMWWLQRQEAVDHFTKYLAWARQMVCSSLIPLTAVIKIVEHDPAPPDESLAVIDSSSQLPVPIPASTSGIQRYHAAVIISPQGYHATEFIPALQTFLHKHGVDKLFTPHSFDQFSLWHQVNFLLPNIPENIIHALPSILDQRHKVTSHQVSDQDACLDGALIRTGEVNPFMNGTSLQGMHVGHVHVIFTLPKHYPSPMHASLKYLLVYVKWFTPFRSPDLITGFYHVSKSTRQG</sequence>
<evidence type="ECO:0000313" key="1">
    <source>
        <dbReference type="EMBL" id="KAK0465842.1"/>
    </source>
</evidence>
<dbReference type="AlphaFoldDB" id="A0AA39NHQ6"/>
<dbReference type="Pfam" id="PF18759">
    <property type="entry name" value="Plavaka"/>
    <property type="match status" value="1"/>
</dbReference>
<protein>
    <submittedName>
        <fullName evidence="1">Uncharacterized protein</fullName>
    </submittedName>
</protein>
<comment type="caution">
    <text evidence="1">The sequence shown here is derived from an EMBL/GenBank/DDBJ whole genome shotgun (WGS) entry which is preliminary data.</text>
</comment>
<reference evidence="1" key="1">
    <citation type="submission" date="2023-06" db="EMBL/GenBank/DDBJ databases">
        <authorList>
            <consortium name="Lawrence Berkeley National Laboratory"/>
            <person name="Ahrendt S."/>
            <person name="Sahu N."/>
            <person name="Indic B."/>
            <person name="Wong-Bajracharya J."/>
            <person name="Merenyi Z."/>
            <person name="Ke H.-M."/>
            <person name="Monk M."/>
            <person name="Kocsube S."/>
            <person name="Drula E."/>
            <person name="Lipzen A."/>
            <person name="Balint B."/>
            <person name="Henrissat B."/>
            <person name="Andreopoulos B."/>
            <person name="Martin F.M."/>
            <person name="Harder C.B."/>
            <person name="Rigling D."/>
            <person name="Ford K.L."/>
            <person name="Foster G.D."/>
            <person name="Pangilinan J."/>
            <person name="Papanicolaou A."/>
            <person name="Barry K."/>
            <person name="LaButti K."/>
            <person name="Viragh M."/>
            <person name="Koriabine M."/>
            <person name="Yan M."/>
            <person name="Riley R."/>
            <person name="Champramary S."/>
            <person name="Plett K.L."/>
            <person name="Tsai I.J."/>
            <person name="Slot J."/>
            <person name="Sipos G."/>
            <person name="Plett J."/>
            <person name="Nagy L.G."/>
            <person name="Grigoriev I.V."/>
        </authorList>
    </citation>
    <scope>NUCLEOTIDE SEQUENCE</scope>
    <source>
        <strain evidence="1">ICMP 16352</strain>
    </source>
</reference>
<dbReference type="Proteomes" id="UP001175227">
    <property type="component" value="Unassembled WGS sequence"/>
</dbReference>
<evidence type="ECO:0000313" key="2">
    <source>
        <dbReference type="Proteomes" id="UP001175227"/>
    </source>
</evidence>
<keyword evidence="2" id="KW-1185">Reference proteome</keyword>
<dbReference type="InterPro" id="IPR041078">
    <property type="entry name" value="Plavaka"/>
</dbReference>
<proteinExistence type="predicted"/>
<name>A0AA39NHQ6_9AGAR</name>
<gene>
    <name evidence="1" type="ORF">IW261DRAFT_1290911</name>
</gene>
<accession>A0AA39NHQ6</accession>
<feature type="non-terminal residue" evidence="1">
    <location>
        <position position="781"/>
    </location>
</feature>
<organism evidence="1 2">
    <name type="scientific">Armillaria novae-zelandiae</name>
    <dbReference type="NCBI Taxonomy" id="153914"/>
    <lineage>
        <taxon>Eukaryota</taxon>
        <taxon>Fungi</taxon>
        <taxon>Dikarya</taxon>
        <taxon>Basidiomycota</taxon>
        <taxon>Agaricomycotina</taxon>
        <taxon>Agaricomycetes</taxon>
        <taxon>Agaricomycetidae</taxon>
        <taxon>Agaricales</taxon>
        <taxon>Marasmiineae</taxon>
        <taxon>Physalacriaceae</taxon>
        <taxon>Armillaria</taxon>
    </lineage>
</organism>